<evidence type="ECO:0000256" key="11">
    <source>
        <dbReference type="SAM" id="Phobius"/>
    </source>
</evidence>
<dbReference type="OrthoDB" id="250329at2759"/>
<keyword evidence="7 11" id="KW-1133">Transmembrane helix</keyword>
<dbReference type="PROSITE" id="PS50920">
    <property type="entry name" value="SOLCAR"/>
    <property type="match status" value="3"/>
</dbReference>
<dbReference type="InterPro" id="IPR023395">
    <property type="entry name" value="MCP_dom_sf"/>
</dbReference>
<dbReference type="Pfam" id="PF00153">
    <property type="entry name" value="Mito_carr"/>
    <property type="match status" value="3"/>
</dbReference>
<evidence type="ECO:0000256" key="9">
    <source>
        <dbReference type="PROSITE-ProRule" id="PRU00282"/>
    </source>
</evidence>
<evidence type="ECO:0000313" key="13">
    <source>
        <dbReference type="Proteomes" id="UP000887229"/>
    </source>
</evidence>
<protein>
    <submittedName>
        <fullName evidence="12">Mitochondrial carrier domain-containing protein</fullName>
    </submittedName>
</protein>
<evidence type="ECO:0000256" key="2">
    <source>
        <dbReference type="ARBA" id="ARBA00006375"/>
    </source>
</evidence>
<keyword evidence="6" id="KW-0496">Mitochondrion</keyword>
<accession>A0A9P8CM08</accession>
<sequence length="305" mass="33242">MAEIYVAGAVAAFTVDLLVYPLDTLKTRYQSQDFIKTDAKAPKPLAFRGLYQGVGSVILATLPAAGIFFSTYESGKRIFGEALPIPDPLVHSLASSVAEMASCAVLAPAEVIKQNAQMLRSSQSGPNNESTSLRAFRELRRGGTRRLFTGYTALVARNLPFTALQFPLFEHLQTTLWKRRGGEPDLREKSLLETGTICGTSAGTAGAFAAWITTPSDVVKTRMMLSAGEDREGKSASETVGKTKRGAWAVTRQVWNERGLRGFFRGGLFRSAWTALGSGLYLGTYETSKVWLKRRKPDLDDSVGM</sequence>
<feature type="transmembrane region" description="Helical" evidence="11">
    <location>
        <begin position="6"/>
        <end position="25"/>
    </location>
</feature>
<gene>
    <name evidence="12" type="ORF">F5Z01DRAFT_270082</name>
</gene>
<feature type="repeat" description="Solcar" evidence="9">
    <location>
        <begin position="1"/>
        <end position="78"/>
    </location>
</feature>
<feature type="repeat" description="Solcar" evidence="9">
    <location>
        <begin position="193"/>
        <end position="291"/>
    </location>
</feature>
<dbReference type="GeneID" id="70289581"/>
<evidence type="ECO:0000256" key="3">
    <source>
        <dbReference type="ARBA" id="ARBA00022448"/>
    </source>
</evidence>
<keyword evidence="4 9" id="KW-0812">Transmembrane</keyword>
<dbReference type="SUPFAM" id="SSF103506">
    <property type="entry name" value="Mitochondrial carrier"/>
    <property type="match status" value="1"/>
</dbReference>
<dbReference type="GO" id="GO:0016020">
    <property type="term" value="C:membrane"/>
    <property type="evidence" value="ECO:0007669"/>
    <property type="project" value="UniProtKB-SubCell"/>
</dbReference>
<evidence type="ECO:0000256" key="5">
    <source>
        <dbReference type="ARBA" id="ARBA00022737"/>
    </source>
</evidence>
<evidence type="ECO:0000256" key="7">
    <source>
        <dbReference type="ARBA" id="ARBA00022989"/>
    </source>
</evidence>
<reference evidence="12" key="1">
    <citation type="journal article" date="2021" name="IMA Fungus">
        <title>Genomic characterization of three marine fungi, including Emericellopsis atlantica sp. nov. with signatures of a generalist lifestyle and marine biomass degradation.</title>
        <authorList>
            <person name="Hagestad O.C."/>
            <person name="Hou L."/>
            <person name="Andersen J.H."/>
            <person name="Hansen E.H."/>
            <person name="Altermark B."/>
            <person name="Li C."/>
            <person name="Kuhnert E."/>
            <person name="Cox R.J."/>
            <person name="Crous P.W."/>
            <person name="Spatafora J.W."/>
            <person name="Lail K."/>
            <person name="Amirebrahimi M."/>
            <person name="Lipzen A."/>
            <person name="Pangilinan J."/>
            <person name="Andreopoulos W."/>
            <person name="Hayes R.D."/>
            <person name="Ng V."/>
            <person name="Grigoriev I.V."/>
            <person name="Jackson S.A."/>
            <person name="Sutton T.D.S."/>
            <person name="Dobson A.D.W."/>
            <person name="Rama T."/>
        </authorList>
    </citation>
    <scope>NUCLEOTIDE SEQUENCE</scope>
    <source>
        <strain evidence="12">TS7</strain>
    </source>
</reference>
<keyword evidence="13" id="KW-1185">Reference proteome</keyword>
<evidence type="ECO:0000313" key="12">
    <source>
        <dbReference type="EMBL" id="KAG9251577.1"/>
    </source>
</evidence>
<proteinExistence type="inferred from homology"/>
<keyword evidence="8 9" id="KW-0472">Membrane</keyword>
<dbReference type="PANTHER" id="PTHR45667">
    <property type="entry name" value="S-ADENOSYLMETHIONINE MITOCHONDRIAL CARRIER PROTEIN"/>
    <property type="match status" value="1"/>
</dbReference>
<evidence type="ECO:0000256" key="10">
    <source>
        <dbReference type="RuleBase" id="RU000488"/>
    </source>
</evidence>
<comment type="similarity">
    <text evidence="2 10">Belongs to the mitochondrial carrier (TC 2.A.29) family.</text>
</comment>
<dbReference type="EMBL" id="MU251267">
    <property type="protein sequence ID" value="KAG9251577.1"/>
    <property type="molecule type" value="Genomic_DNA"/>
</dbReference>
<organism evidence="12 13">
    <name type="scientific">Emericellopsis atlantica</name>
    <dbReference type="NCBI Taxonomy" id="2614577"/>
    <lineage>
        <taxon>Eukaryota</taxon>
        <taxon>Fungi</taxon>
        <taxon>Dikarya</taxon>
        <taxon>Ascomycota</taxon>
        <taxon>Pezizomycotina</taxon>
        <taxon>Sordariomycetes</taxon>
        <taxon>Hypocreomycetidae</taxon>
        <taxon>Hypocreales</taxon>
        <taxon>Bionectriaceae</taxon>
        <taxon>Emericellopsis</taxon>
    </lineage>
</organism>
<dbReference type="InterPro" id="IPR018108">
    <property type="entry name" value="MCP_transmembrane"/>
</dbReference>
<comment type="subcellular location">
    <subcellularLocation>
        <location evidence="1">Membrane</location>
        <topology evidence="1">Multi-pass membrane protein</topology>
    </subcellularLocation>
</comment>
<keyword evidence="3 10" id="KW-0813">Transport</keyword>
<feature type="repeat" description="Solcar" evidence="9">
    <location>
        <begin position="86"/>
        <end position="175"/>
    </location>
</feature>
<keyword evidence="5" id="KW-0677">Repeat</keyword>
<comment type="caution">
    <text evidence="12">The sequence shown here is derived from an EMBL/GenBank/DDBJ whole genome shotgun (WGS) entry which is preliminary data.</text>
</comment>
<evidence type="ECO:0000256" key="1">
    <source>
        <dbReference type="ARBA" id="ARBA00004141"/>
    </source>
</evidence>
<keyword evidence="6" id="KW-0999">Mitochondrion inner membrane</keyword>
<name>A0A9P8CM08_9HYPO</name>
<dbReference type="RefSeq" id="XP_046115501.1">
    <property type="nucleotide sequence ID" value="XM_046258678.1"/>
</dbReference>
<dbReference type="AlphaFoldDB" id="A0A9P8CM08"/>
<dbReference type="Gene3D" id="1.50.40.10">
    <property type="entry name" value="Mitochondrial carrier domain"/>
    <property type="match status" value="1"/>
</dbReference>
<dbReference type="Proteomes" id="UP000887229">
    <property type="component" value="Unassembled WGS sequence"/>
</dbReference>
<evidence type="ECO:0000256" key="4">
    <source>
        <dbReference type="ARBA" id="ARBA00022692"/>
    </source>
</evidence>
<evidence type="ECO:0000256" key="8">
    <source>
        <dbReference type="ARBA" id="ARBA00023136"/>
    </source>
</evidence>
<feature type="transmembrane region" description="Helical" evidence="11">
    <location>
        <begin position="45"/>
        <end position="69"/>
    </location>
</feature>
<evidence type="ECO:0000256" key="6">
    <source>
        <dbReference type="ARBA" id="ARBA00022792"/>
    </source>
</evidence>